<name>A0AA39JA35_9AGAR</name>
<gene>
    <name evidence="1" type="ORF">EV421DRAFT_972146</name>
</gene>
<accession>A0AA39JA35</accession>
<proteinExistence type="predicted"/>
<comment type="caution">
    <text evidence="1">The sequence shown here is derived from an EMBL/GenBank/DDBJ whole genome shotgun (WGS) entry which is preliminary data.</text>
</comment>
<dbReference type="AlphaFoldDB" id="A0AA39JA35"/>
<evidence type="ECO:0000313" key="1">
    <source>
        <dbReference type="EMBL" id="KAK0438210.1"/>
    </source>
</evidence>
<sequence>MADSDVLDYEAAWPEQKGKRMAGYALHLLERVRETDAWKIVPVSRALSSGNSSAQFKAAVVPLLIQTIQESLVAFGCWGMAQAFWKNLSECHPDVPKMVAHLYNDSISLEQFTNVLFAIFEEDTFKLSAITQMATEVYTHLCVAFMNPSGTRSKPGTPVTIPESVESTLNDIMAEFAATEPWGKRRQQVLNKLVFLRDGGRCPLTLLTFKGFSIPYDSKATLCHIIPNSIASPDKLDPLKMILLFAGKDVAESVRAELNSLGNVVNFDTGISVIFDDLMFGIEAKEENNEVQYYFRRAPGHSSPGTTAFQIQPNDRITFGAGPFGEKLGRGPNPKLCNLHWAIVRVANMGGAAEIFREERDEQLGNSSALLSTHYLDAQLDKFVMEGWKLYGTLKGWLTKSQVSLNML</sequence>
<keyword evidence="2" id="KW-1185">Reference proteome</keyword>
<dbReference type="Proteomes" id="UP001175226">
    <property type="component" value="Unassembled WGS sequence"/>
</dbReference>
<organism evidence="1 2">
    <name type="scientific">Armillaria borealis</name>
    <dbReference type="NCBI Taxonomy" id="47425"/>
    <lineage>
        <taxon>Eukaryota</taxon>
        <taxon>Fungi</taxon>
        <taxon>Dikarya</taxon>
        <taxon>Basidiomycota</taxon>
        <taxon>Agaricomycotina</taxon>
        <taxon>Agaricomycetes</taxon>
        <taxon>Agaricomycetidae</taxon>
        <taxon>Agaricales</taxon>
        <taxon>Marasmiineae</taxon>
        <taxon>Physalacriaceae</taxon>
        <taxon>Armillaria</taxon>
    </lineage>
</organism>
<evidence type="ECO:0000313" key="2">
    <source>
        <dbReference type="Proteomes" id="UP001175226"/>
    </source>
</evidence>
<evidence type="ECO:0008006" key="3">
    <source>
        <dbReference type="Google" id="ProtNLM"/>
    </source>
</evidence>
<dbReference type="EMBL" id="JAUEPT010000044">
    <property type="protein sequence ID" value="KAK0438210.1"/>
    <property type="molecule type" value="Genomic_DNA"/>
</dbReference>
<protein>
    <recommendedName>
        <fullName evidence="3">HNH nuclease domain-containing protein</fullName>
    </recommendedName>
</protein>
<reference evidence="1" key="1">
    <citation type="submission" date="2023-06" db="EMBL/GenBank/DDBJ databases">
        <authorList>
            <consortium name="Lawrence Berkeley National Laboratory"/>
            <person name="Ahrendt S."/>
            <person name="Sahu N."/>
            <person name="Indic B."/>
            <person name="Wong-Bajracharya J."/>
            <person name="Merenyi Z."/>
            <person name="Ke H.-M."/>
            <person name="Monk M."/>
            <person name="Kocsube S."/>
            <person name="Drula E."/>
            <person name="Lipzen A."/>
            <person name="Balint B."/>
            <person name="Henrissat B."/>
            <person name="Andreopoulos B."/>
            <person name="Martin F.M."/>
            <person name="Harder C.B."/>
            <person name="Rigling D."/>
            <person name="Ford K.L."/>
            <person name="Foster G.D."/>
            <person name="Pangilinan J."/>
            <person name="Papanicolaou A."/>
            <person name="Barry K."/>
            <person name="LaButti K."/>
            <person name="Viragh M."/>
            <person name="Koriabine M."/>
            <person name="Yan M."/>
            <person name="Riley R."/>
            <person name="Champramary S."/>
            <person name="Plett K.L."/>
            <person name="Tsai I.J."/>
            <person name="Slot J."/>
            <person name="Sipos G."/>
            <person name="Plett J."/>
            <person name="Nagy L.G."/>
            <person name="Grigoriev I.V."/>
        </authorList>
    </citation>
    <scope>NUCLEOTIDE SEQUENCE</scope>
    <source>
        <strain evidence="1">FPL87.14</strain>
    </source>
</reference>